<dbReference type="RefSeq" id="WP_149847877.1">
    <property type="nucleotide sequence ID" value="NZ_VUOB01000003.1"/>
</dbReference>
<dbReference type="AlphaFoldDB" id="A0A5B2XTF5"/>
<dbReference type="EMBL" id="VUOB01000003">
    <property type="protein sequence ID" value="KAA2266139.1"/>
    <property type="molecule type" value="Genomic_DNA"/>
</dbReference>
<dbReference type="PANTHER" id="PTHR33154:SF33">
    <property type="entry name" value="TRANSCRIPTIONAL REPRESSOR SDPR"/>
    <property type="match status" value="1"/>
</dbReference>
<dbReference type="InterPro" id="IPR036390">
    <property type="entry name" value="WH_DNA-bd_sf"/>
</dbReference>
<proteinExistence type="predicted"/>
<protein>
    <submittedName>
        <fullName evidence="5">Helix-turn-helix transcriptional regulator</fullName>
    </submittedName>
</protein>
<sequence>MPDPATPSQTVDLSTVKALAHPLRQRILRRLAVDGPATSTTLASELGVTSGGTSYNLRVLAEHGLIEEVPERGHGRERWWRHVRADLRMPLASQQDPAMRSALNELHSLWLAEDLESLGRFESTRHELGEWADALVYSRGGIHVTTDELRAFFEEYVALLMRYARPAEQAPTGARRVLTRLLAFPETSTTEPPEETTS</sequence>
<evidence type="ECO:0000256" key="2">
    <source>
        <dbReference type="ARBA" id="ARBA00023125"/>
    </source>
</evidence>
<dbReference type="SMART" id="SM00418">
    <property type="entry name" value="HTH_ARSR"/>
    <property type="match status" value="1"/>
</dbReference>
<reference evidence="5 6" key="2">
    <citation type="submission" date="2019-09" db="EMBL/GenBank/DDBJ databases">
        <authorList>
            <person name="Jin C."/>
        </authorList>
    </citation>
    <scope>NUCLEOTIDE SEQUENCE [LARGE SCALE GENOMIC DNA]</scope>
    <source>
        <strain evidence="5 6">AN110305</strain>
    </source>
</reference>
<dbReference type="Proteomes" id="UP000323454">
    <property type="component" value="Unassembled WGS sequence"/>
</dbReference>
<evidence type="ECO:0000313" key="6">
    <source>
        <dbReference type="Proteomes" id="UP000323454"/>
    </source>
</evidence>
<feature type="domain" description="HTH arsR-type" evidence="4">
    <location>
        <begin position="14"/>
        <end position="94"/>
    </location>
</feature>
<accession>A0A5B2XTF5</accession>
<evidence type="ECO:0000313" key="5">
    <source>
        <dbReference type="EMBL" id="KAA2266139.1"/>
    </source>
</evidence>
<dbReference type="InterPro" id="IPR011991">
    <property type="entry name" value="ArsR-like_HTH"/>
</dbReference>
<dbReference type="InterPro" id="IPR051081">
    <property type="entry name" value="HTH_MetalResp_TranReg"/>
</dbReference>
<evidence type="ECO:0000256" key="3">
    <source>
        <dbReference type="ARBA" id="ARBA00023163"/>
    </source>
</evidence>
<dbReference type="OrthoDB" id="7945987at2"/>
<dbReference type="GO" id="GO:0003677">
    <property type="term" value="F:DNA binding"/>
    <property type="evidence" value="ECO:0007669"/>
    <property type="project" value="UniProtKB-KW"/>
</dbReference>
<dbReference type="CDD" id="cd00090">
    <property type="entry name" value="HTH_ARSR"/>
    <property type="match status" value="1"/>
</dbReference>
<evidence type="ECO:0000259" key="4">
    <source>
        <dbReference type="SMART" id="SM00418"/>
    </source>
</evidence>
<comment type="caution">
    <text evidence="5">The sequence shown here is derived from an EMBL/GenBank/DDBJ whole genome shotgun (WGS) entry which is preliminary data.</text>
</comment>
<dbReference type="InterPro" id="IPR001845">
    <property type="entry name" value="HTH_ArsR_DNA-bd_dom"/>
</dbReference>
<name>A0A5B2XTF5_9PSEU</name>
<organism evidence="5 6">
    <name type="scientific">Solihabitans fulvus</name>
    <dbReference type="NCBI Taxonomy" id="1892852"/>
    <lineage>
        <taxon>Bacteria</taxon>
        <taxon>Bacillati</taxon>
        <taxon>Actinomycetota</taxon>
        <taxon>Actinomycetes</taxon>
        <taxon>Pseudonocardiales</taxon>
        <taxon>Pseudonocardiaceae</taxon>
        <taxon>Solihabitans</taxon>
    </lineage>
</organism>
<dbReference type="GO" id="GO:0003700">
    <property type="term" value="F:DNA-binding transcription factor activity"/>
    <property type="evidence" value="ECO:0007669"/>
    <property type="project" value="InterPro"/>
</dbReference>
<dbReference type="Gene3D" id="1.10.10.10">
    <property type="entry name" value="Winged helix-like DNA-binding domain superfamily/Winged helix DNA-binding domain"/>
    <property type="match status" value="1"/>
</dbReference>
<reference evidence="5 6" key="1">
    <citation type="submission" date="2019-09" db="EMBL/GenBank/DDBJ databases">
        <title>Goodfellowia gen. nov., a new genus of the Pseudonocardineae related to Actinoalloteichus, containing Goodfellowia coeruleoviolacea gen. nov., comb. nov. gen. nov., comb. nov.</title>
        <authorList>
            <person name="Labeda D."/>
        </authorList>
    </citation>
    <scope>NUCLEOTIDE SEQUENCE [LARGE SCALE GENOMIC DNA]</scope>
    <source>
        <strain evidence="5 6">AN110305</strain>
    </source>
</reference>
<dbReference type="InterPro" id="IPR036388">
    <property type="entry name" value="WH-like_DNA-bd_sf"/>
</dbReference>
<keyword evidence="2" id="KW-0238">DNA-binding</keyword>
<dbReference type="PANTHER" id="PTHR33154">
    <property type="entry name" value="TRANSCRIPTIONAL REGULATOR, ARSR FAMILY"/>
    <property type="match status" value="1"/>
</dbReference>
<evidence type="ECO:0000256" key="1">
    <source>
        <dbReference type="ARBA" id="ARBA00023015"/>
    </source>
</evidence>
<keyword evidence="6" id="KW-1185">Reference proteome</keyword>
<dbReference type="SUPFAM" id="SSF46785">
    <property type="entry name" value="Winged helix' DNA-binding domain"/>
    <property type="match status" value="1"/>
</dbReference>
<keyword evidence="3" id="KW-0804">Transcription</keyword>
<gene>
    <name evidence="5" type="ORF">F0L68_03200</name>
</gene>
<dbReference type="Pfam" id="PF12840">
    <property type="entry name" value="HTH_20"/>
    <property type="match status" value="1"/>
</dbReference>
<keyword evidence="1" id="KW-0805">Transcription regulation</keyword>